<dbReference type="Gene3D" id="3.40.50.300">
    <property type="entry name" value="P-loop containing nucleotide triphosphate hydrolases"/>
    <property type="match status" value="1"/>
</dbReference>
<dbReference type="InterPro" id="IPR027417">
    <property type="entry name" value="P-loop_NTPase"/>
</dbReference>
<accession>A0ABP7U8T5</accession>
<dbReference type="Gene3D" id="1.20.1560.10">
    <property type="entry name" value="ABC transporter type 1, transmembrane domain"/>
    <property type="match status" value="1"/>
</dbReference>
<dbReference type="InterPro" id="IPR003439">
    <property type="entry name" value="ABC_transporter-like_ATP-bd"/>
</dbReference>
<protein>
    <submittedName>
        <fullName evidence="10">Type I secretion system permease/ATPase</fullName>
    </submittedName>
</protein>
<feature type="domain" description="ABC transporter" evidence="8">
    <location>
        <begin position="327"/>
        <end position="569"/>
    </location>
</feature>
<dbReference type="PANTHER" id="PTHR24221:SF654">
    <property type="entry name" value="ATP-BINDING CASSETTE SUB-FAMILY B MEMBER 6"/>
    <property type="match status" value="1"/>
</dbReference>
<evidence type="ECO:0000256" key="4">
    <source>
        <dbReference type="ARBA" id="ARBA00022840"/>
    </source>
</evidence>
<keyword evidence="4" id="KW-0067">ATP-binding</keyword>
<keyword evidence="3" id="KW-0547">Nucleotide-binding</keyword>
<evidence type="ECO:0000256" key="7">
    <source>
        <dbReference type="SAM" id="Phobius"/>
    </source>
</evidence>
<keyword evidence="5 7" id="KW-1133">Transmembrane helix</keyword>
<dbReference type="InterPro" id="IPR003593">
    <property type="entry name" value="AAA+_ATPase"/>
</dbReference>
<proteinExistence type="predicted"/>
<dbReference type="NCBIfam" id="TIGR01842">
    <property type="entry name" value="type_I_sec_PrtD"/>
    <property type="match status" value="1"/>
</dbReference>
<dbReference type="Pfam" id="PF00664">
    <property type="entry name" value="ABC_membrane"/>
    <property type="match status" value="1"/>
</dbReference>
<evidence type="ECO:0000313" key="10">
    <source>
        <dbReference type="EMBL" id="GAA4036920.1"/>
    </source>
</evidence>
<reference evidence="11" key="1">
    <citation type="journal article" date="2019" name="Int. J. Syst. Evol. Microbiol.">
        <title>The Global Catalogue of Microorganisms (GCM) 10K type strain sequencing project: providing services to taxonomists for standard genome sequencing and annotation.</title>
        <authorList>
            <consortium name="The Broad Institute Genomics Platform"/>
            <consortium name="The Broad Institute Genome Sequencing Center for Infectious Disease"/>
            <person name="Wu L."/>
            <person name="Ma J."/>
        </authorList>
    </citation>
    <scope>NUCLEOTIDE SEQUENCE [LARGE SCALE GENOMIC DNA]</scope>
    <source>
        <strain evidence="11">JCM 17564</strain>
    </source>
</reference>
<evidence type="ECO:0000259" key="9">
    <source>
        <dbReference type="PROSITE" id="PS50929"/>
    </source>
</evidence>
<dbReference type="Pfam" id="PF00005">
    <property type="entry name" value="ABC_tran"/>
    <property type="match status" value="1"/>
</dbReference>
<evidence type="ECO:0000256" key="6">
    <source>
        <dbReference type="ARBA" id="ARBA00023136"/>
    </source>
</evidence>
<dbReference type="PROSITE" id="PS50893">
    <property type="entry name" value="ABC_TRANSPORTER_2"/>
    <property type="match status" value="1"/>
</dbReference>
<feature type="transmembrane region" description="Helical" evidence="7">
    <location>
        <begin position="55"/>
        <end position="75"/>
    </location>
</feature>
<organism evidence="10 11">
    <name type="scientific">Sphingomonas rosea</name>
    <dbReference type="NCBI Taxonomy" id="335605"/>
    <lineage>
        <taxon>Bacteria</taxon>
        <taxon>Pseudomonadati</taxon>
        <taxon>Pseudomonadota</taxon>
        <taxon>Alphaproteobacteria</taxon>
        <taxon>Sphingomonadales</taxon>
        <taxon>Sphingomonadaceae</taxon>
        <taxon>Sphingomonas</taxon>
    </lineage>
</organism>
<evidence type="ECO:0000259" key="8">
    <source>
        <dbReference type="PROSITE" id="PS50893"/>
    </source>
</evidence>
<comment type="caution">
    <text evidence="10">The sequence shown here is derived from an EMBL/GenBank/DDBJ whole genome shotgun (WGS) entry which is preliminary data.</text>
</comment>
<feature type="transmembrane region" description="Helical" evidence="7">
    <location>
        <begin position="21"/>
        <end position="43"/>
    </location>
</feature>
<name>A0ABP7U8T5_9SPHN</name>
<feature type="domain" description="ABC transmembrane type-1" evidence="9">
    <location>
        <begin position="22"/>
        <end position="296"/>
    </location>
</feature>
<dbReference type="PROSITE" id="PS50929">
    <property type="entry name" value="ABC_TM1F"/>
    <property type="match status" value="1"/>
</dbReference>
<dbReference type="EMBL" id="BAABBR010000001">
    <property type="protein sequence ID" value="GAA4036920.1"/>
    <property type="molecule type" value="Genomic_DNA"/>
</dbReference>
<dbReference type="PROSITE" id="PS00211">
    <property type="entry name" value="ABC_TRANSPORTER_1"/>
    <property type="match status" value="1"/>
</dbReference>
<gene>
    <name evidence="10" type="ORF">GCM10022281_16900</name>
</gene>
<keyword evidence="11" id="KW-1185">Reference proteome</keyword>
<evidence type="ECO:0000256" key="2">
    <source>
        <dbReference type="ARBA" id="ARBA00022692"/>
    </source>
</evidence>
<dbReference type="SUPFAM" id="SSF90123">
    <property type="entry name" value="ABC transporter transmembrane region"/>
    <property type="match status" value="1"/>
</dbReference>
<evidence type="ECO:0000256" key="1">
    <source>
        <dbReference type="ARBA" id="ARBA00004651"/>
    </source>
</evidence>
<keyword evidence="6 7" id="KW-0472">Membrane</keyword>
<feature type="transmembrane region" description="Helical" evidence="7">
    <location>
        <begin position="251"/>
        <end position="277"/>
    </location>
</feature>
<dbReference type="InterPro" id="IPR017871">
    <property type="entry name" value="ABC_transporter-like_CS"/>
</dbReference>
<dbReference type="Proteomes" id="UP001424459">
    <property type="component" value="Unassembled WGS sequence"/>
</dbReference>
<dbReference type="InterPro" id="IPR011527">
    <property type="entry name" value="ABC1_TM_dom"/>
</dbReference>
<evidence type="ECO:0000256" key="3">
    <source>
        <dbReference type="ARBA" id="ARBA00022741"/>
    </source>
</evidence>
<dbReference type="SUPFAM" id="SSF52540">
    <property type="entry name" value="P-loop containing nucleoside triphosphate hydrolases"/>
    <property type="match status" value="1"/>
</dbReference>
<feature type="transmembrane region" description="Helical" evidence="7">
    <location>
        <begin position="151"/>
        <end position="171"/>
    </location>
</feature>
<evidence type="ECO:0000256" key="5">
    <source>
        <dbReference type="ARBA" id="ARBA00022989"/>
    </source>
</evidence>
<dbReference type="InterPro" id="IPR039421">
    <property type="entry name" value="Type_1_exporter"/>
</dbReference>
<sequence>MILSLNSAGMKQALSRVRPHLVAAAVFSAGVNLLYIVPTIYMLQVYDRVVPTRGVQTLFLLTMVLLFALGTLSLLDRIRSKLLARAAAQLDLSLAARVMDASIARPDLSQAGTALRDLESAKGMLAGPAMLALFDAPWVPIYILVCFLLHPYIGLLAIVGGAALPAIAWMNERTVRPHSVRAEEQARASYSLQDSLLGGAESIRALGMRRALVLRQLRAREAMLTEQSSVNFAGGAFFTGGKFVRLALQSLALGLGALLAVEGLISPGAIFASSFLIARALQPIEQLIGAIRPLGAARRAMTRLDDLLGSEQDAPRLTELPPLKGALTAEAISVRHPDRDGAVLMNVSFAVEPGQAIAIIGPSGAGKSTLLRVLAGALPADRGDVRFDGSSRADWDPERLALEIGYVPQDSRLFPGTVAENIARFAGDRLVDPGEIDAMVIAAAEAVGALDLIQRLPGGFNHRLGPGGRGLSAGQAQRVALARAFFGDPRILLLDEPNSNLDGEGDAALTKAIAEAKERGRTVLIVSHKLGVLPVIDKILLMRDGQAEMFGPRDEVLQRIMPPRPAPVAVEAKA</sequence>
<feature type="transmembrane region" description="Helical" evidence="7">
    <location>
        <begin position="125"/>
        <end position="145"/>
    </location>
</feature>
<dbReference type="SMART" id="SM00382">
    <property type="entry name" value="AAA"/>
    <property type="match status" value="1"/>
</dbReference>
<dbReference type="InterPro" id="IPR010128">
    <property type="entry name" value="ATPase_T1SS_PrtD-like"/>
</dbReference>
<evidence type="ECO:0000313" key="11">
    <source>
        <dbReference type="Proteomes" id="UP001424459"/>
    </source>
</evidence>
<comment type="subcellular location">
    <subcellularLocation>
        <location evidence="1">Cell membrane</location>
        <topology evidence="1">Multi-pass membrane protein</topology>
    </subcellularLocation>
</comment>
<keyword evidence="2 7" id="KW-0812">Transmembrane</keyword>
<dbReference type="PANTHER" id="PTHR24221">
    <property type="entry name" value="ATP-BINDING CASSETTE SUB-FAMILY B"/>
    <property type="match status" value="1"/>
</dbReference>
<dbReference type="InterPro" id="IPR036640">
    <property type="entry name" value="ABC1_TM_sf"/>
</dbReference>